<dbReference type="Proteomes" id="UP001319080">
    <property type="component" value="Unassembled WGS sequence"/>
</dbReference>
<reference evidence="2 3" key="1">
    <citation type="submission" date="2021-05" db="EMBL/GenBank/DDBJ databases">
        <title>A Polyphasic approach of four new species of the genus Ohtaekwangia: Ohtaekwangia histidinii sp. nov., Ohtaekwangia cretensis sp. nov., Ohtaekwangia indiensis sp. nov., Ohtaekwangia reichenbachii sp. nov. from diverse environment.</title>
        <authorList>
            <person name="Octaviana S."/>
        </authorList>
    </citation>
    <scope>NUCLEOTIDE SEQUENCE [LARGE SCALE GENOMIC DNA]</scope>
    <source>
        <strain evidence="2 3">PWU5</strain>
    </source>
</reference>
<dbReference type="RefSeq" id="WP_254084422.1">
    <property type="nucleotide sequence ID" value="NZ_JAHESE010000009.1"/>
</dbReference>
<keyword evidence="1" id="KW-0472">Membrane</keyword>
<accession>A0AAP2DWZ2</accession>
<keyword evidence="1" id="KW-1133">Transmembrane helix</keyword>
<gene>
    <name evidence="2" type="ORF">KK062_11390</name>
</gene>
<evidence type="ECO:0008006" key="4">
    <source>
        <dbReference type="Google" id="ProtNLM"/>
    </source>
</evidence>
<keyword evidence="1" id="KW-0812">Transmembrane</keyword>
<evidence type="ECO:0000313" key="3">
    <source>
        <dbReference type="Proteomes" id="UP001319080"/>
    </source>
</evidence>
<dbReference type="InterPro" id="IPR011990">
    <property type="entry name" value="TPR-like_helical_dom_sf"/>
</dbReference>
<comment type="caution">
    <text evidence="2">The sequence shown here is derived from an EMBL/GenBank/DDBJ whole genome shotgun (WGS) entry which is preliminary data.</text>
</comment>
<keyword evidence="3" id="KW-1185">Reference proteome</keyword>
<name>A0AAP2DWZ2_9BACT</name>
<dbReference type="EMBL" id="JAHESE010000009">
    <property type="protein sequence ID" value="MBT1708831.1"/>
    <property type="molecule type" value="Genomic_DNA"/>
</dbReference>
<evidence type="ECO:0000313" key="2">
    <source>
        <dbReference type="EMBL" id="MBT1708831.1"/>
    </source>
</evidence>
<protein>
    <recommendedName>
        <fullName evidence="4">Tetratricopeptide repeat protein</fullName>
    </recommendedName>
</protein>
<proteinExistence type="predicted"/>
<dbReference type="SUPFAM" id="SSF48452">
    <property type="entry name" value="TPR-like"/>
    <property type="match status" value="1"/>
</dbReference>
<feature type="transmembrane region" description="Helical" evidence="1">
    <location>
        <begin position="86"/>
        <end position="104"/>
    </location>
</feature>
<dbReference type="Gene3D" id="1.25.40.10">
    <property type="entry name" value="Tetratricopeptide repeat domain"/>
    <property type="match status" value="1"/>
</dbReference>
<sequence length="241" mass="27576">MNEETYLSFDRYLANEMPADERAAFELNLKSDTVLAEKLRIYQEVQEIVGPRYQRQEQEIAFRKNLAVIGNEELVERTGRTVKMNWYIGAAAASIALICAFFFYTSSSTPEYSDYAHYEPLALVERGNEDASILKAQQAFNTQRYTEAVEAIDALLKHDDENDALKIYKGISLLELDRVTEANRLFTEVSHSPSVYKDKALWMLALSALKQKDYKTCENFLKKIPAGSPEHKQAQDLLNKL</sequence>
<dbReference type="AlphaFoldDB" id="A0AAP2DWZ2"/>
<evidence type="ECO:0000256" key="1">
    <source>
        <dbReference type="SAM" id="Phobius"/>
    </source>
</evidence>
<organism evidence="2 3">
    <name type="scientific">Dawidia cretensis</name>
    <dbReference type="NCBI Taxonomy" id="2782350"/>
    <lineage>
        <taxon>Bacteria</taxon>
        <taxon>Pseudomonadati</taxon>
        <taxon>Bacteroidota</taxon>
        <taxon>Cytophagia</taxon>
        <taxon>Cytophagales</taxon>
        <taxon>Chryseotaleaceae</taxon>
        <taxon>Dawidia</taxon>
    </lineage>
</organism>